<gene>
    <name evidence="1" type="ORF">FRZ44_49150</name>
</gene>
<evidence type="ECO:0000313" key="1">
    <source>
        <dbReference type="EMBL" id="QEX19600.1"/>
    </source>
</evidence>
<dbReference type="EMBL" id="CP042906">
    <property type="protein sequence ID" value="QEX19600.1"/>
    <property type="molecule type" value="Genomic_DNA"/>
</dbReference>
<protein>
    <recommendedName>
        <fullName evidence="3">Glycosyl transferase</fullName>
    </recommendedName>
</protein>
<dbReference type="KEGG" id="htq:FRZ44_49150"/>
<dbReference type="OrthoDB" id="7157498at2"/>
<dbReference type="SUPFAM" id="SSF53448">
    <property type="entry name" value="Nucleotide-diphospho-sugar transferases"/>
    <property type="match status" value="1"/>
</dbReference>
<evidence type="ECO:0000313" key="2">
    <source>
        <dbReference type="Proteomes" id="UP000326202"/>
    </source>
</evidence>
<dbReference type="RefSeq" id="WP_151179654.1">
    <property type="nucleotide sequence ID" value="NZ_CP042906.1"/>
</dbReference>
<dbReference type="Proteomes" id="UP000326202">
    <property type="component" value="Chromosome"/>
</dbReference>
<dbReference type="Gene3D" id="3.90.550.10">
    <property type="entry name" value="Spore Coat Polysaccharide Biosynthesis Protein SpsA, Chain A"/>
    <property type="match status" value="1"/>
</dbReference>
<reference evidence="1 2" key="1">
    <citation type="submission" date="2019-08" db="EMBL/GenBank/DDBJ databases">
        <title>Hyperibacter terrae gen. nov., sp. nov. and Hyperibacter viscosus sp. nov., two new members in the family Rhodospirillaceae isolated from the rhizosphere of Hypericum perforatum.</title>
        <authorList>
            <person name="Noviana Z."/>
        </authorList>
    </citation>
    <scope>NUCLEOTIDE SEQUENCE [LARGE SCALE GENOMIC DNA]</scope>
    <source>
        <strain evidence="1 2">R5913</strain>
    </source>
</reference>
<evidence type="ECO:0008006" key="3">
    <source>
        <dbReference type="Google" id="ProtNLM"/>
    </source>
</evidence>
<sequence length="280" mass="32057">MTEIAIVTGADATYAGMLEECLRSIRDKPESRQVALCLLDVGLGQHRDRLAALADKVVEPGWDIDFPARPQTPGYFRAMFARPFLPRYFPGHRLYLWIDADAWVQDWRAVELFIEGARQTDQASGQPRLAVVPELDRSYRNFYGAWQEFHDVIHKSYVDAFDRATADELVRYPLINSGVFAMRAEAPHWQAWGDTLRTSLQRTTSSLVEQAAINHVVYRQKLPTAFLPSWCNWICHHAAPRRDPSTGMLTEPLLPYQRLGIVHRTMWTKNEWGYAAKGNA</sequence>
<accession>A0A5J6MU70</accession>
<keyword evidence="2" id="KW-1185">Reference proteome</keyword>
<dbReference type="InterPro" id="IPR029044">
    <property type="entry name" value="Nucleotide-diphossugar_trans"/>
</dbReference>
<organism evidence="1 2">
    <name type="scientific">Hypericibacter terrae</name>
    <dbReference type="NCBI Taxonomy" id="2602015"/>
    <lineage>
        <taxon>Bacteria</taxon>
        <taxon>Pseudomonadati</taxon>
        <taxon>Pseudomonadota</taxon>
        <taxon>Alphaproteobacteria</taxon>
        <taxon>Rhodospirillales</taxon>
        <taxon>Dongiaceae</taxon>
        <taxon>Hypericibacter</taxon>
    </lineage>
</organism>
<proteinExistence type="predicted"/>
<name>A0A5J6MU70_9PROT</name>
<dbReference type="AlphaFoldDB" id="A0A5J6MU70"/>